<dbReference type="InterPro" id="IPR036188">
    <property type="entry name" value="FAD/NAD-bd_sf"/>
</dbReference>
<dbReference type="PANTHER" id="PTHR42923:SF39">
    <property type="entry name" value="AMINO OXIDASE"/>
    <property type="match status" value="1"/>
</dbReference>
<dbReference type="AlphaFoldDB" id="A0A5M6CT55"/>
<sequence length="537" mass="61639">MKSGAKFNWTRRNFLKTGLLALVAIPLVQSCKKTVEKLIFKITGTNHILGHRLRTGDFPKPSKTINENIVIIGGGISGLSAARWLSKNNITDFKLIEMETELGGNSLGKQNQYSKYPVAAHYLPLPNHSNKNLIDFLHESDIITNFSEDGIPVYDESQLCFTPHDRLFIHNYWQEGIIQNYGLSEEDHQSFKMFDEKMQFYKDTKGKDGAFAFDIPLNLSSKDEEFTKLDQLTFKDWLLANNLNNAELFTYLNYCCKDDYGIGIDKVSAWAGIHYFCSRKNTQNEVLTWPEGNYFIAKKFLPYTENKTHKNVLVYSVKTTENKVELFVYDDRLKTSTKIIANKVILATPQFVNKYILENRNEISKKFEYAPWITATLALNKFPIGEGAPLSWDNVIHNGFGLGYIYNQHQMLNQYQTPFSITYYAALCTDDLKSERKRLLSNTDDYWKKVVLSDLEKAHYNISTEVISLELHKKGHGMISPFPNFIFSEEIKKAAHPIENKIYFAHSDLSGISIFEEAFYQGIKAAKELMHDTALDS</sequence>
<dbReference type="InterPro" id="IPR050464">
    <property type="entry name" value="Zeta_carotene_desat/Oxidored"/>
</dbReference>
<gene>
    <name evidence="1" type="ORF">F0460_00795</name>
</gene>
<protein>
    <submittedName>
        <fullName evidence="1">NAD(P)-binding protein</fullName>
    </submittedName>
</protein>
<keyword evidence="2" id="KW-1185">Reference proteome</keyword>
<evidence type="ECO:0000313" key="1">
    <source>
        <dbReference type="EMBL" id="KAA5538173.1"/>
    </source>
</evidence>
<evidence type="ECO:0000313" key="2">
    <source>
        <dbReference type="Proteomes" id="UP000325141"/>
    </source>
</evidence>
<organism evidence="1 2">
    <name type="scientific">Paenimyroides baculatum</name>
    <dbReference type="NCBI Taxonomy" id="2608000"/>
    <lineage>
        <taxon>Bacteria</taxon>
        <taxon>Pseudomonadati</taxon>
        <taxon>Bacteroidota</taxon>
        <taxon>Flavobacteriia</taxon>
        <taxon>Flavobacteriales</taxon>
        <taxon>Flavobacteriaceae</taxon>
        <taxon>Paenimyroides</taxon>
    </lineage>
</organism>
<dbReference type="Proteomes" id="UP000325141">
    <property type="component" value="Unassembled WGS sequence"/>
</dbReference>
<dbReference type="PROSITE" id="PS51257">
    <property type="entry name" value="PROKAR_LIPOPROTEIN"/>
    <property type="match status" value="1"/>
</dbReference>
<comment type="caution">
    <text evidence="1">The sequence shown here is derived from an EMBL/GenBank/DDBJ whole genome shotgun (WGS) entry which is preliminary data.</text>
</comment>
<accession>A0A5M6CT55</accession>
<dbReference type="EMBL" id="VWSG01000001">
    <property type="protein sequence ID" value="KAA5538173.1"/>
    <property type="molecule type" value="Genomic_DNA"/>
</dbReference>
<reference evidence="1 2" key="1">
    <citation type="submission" date="2019-09" db="EMBL/GenBank/DDBJ databases">
        <title>Genome sequence and assembly of Flavobacterium sp.</title>
        <authorList>
            <person name="Chhetri G."/>
        </authorList>
    </citation>
    <scope>NUCLEOTIDE SEQUENCE [LARGE SCALE GENOMIC DNA]</scope>
    <source>
        <strain evidence="1 2">SNL9</strain>
    </source>
</reference>
<dbReference type="SUPFAM" id="SSF51905">
    <property type="entry name" value="FAD/NAD(P)-binding domain"/>
    <property type="match status" value="1"/>
</dbReference>
<dbReference type="RefSeq" id="WP_150009416.1">
    <property type="nucleotide sequence ID" value="NZ_VWSG01000001.1"/>
</dbReference>
<dbReference type="Gene3D" id="1.10.405.20">
    <property type="match status" value="1"/>
</dbReference>
<proteinExistence type="predicted"/>
<dbReference type="Pfam" id="PF13450">
    <property type="entry name" value="NAD_binding_8"/>
    <property type="match status" value="1"/>
</dbReference>
<name>A0A5M6CT55_9FLAO</name>
<dbReference type="PANTHER" id="PTHR42923">
    <property type="entry name" value="PROTOPORPHYRINOGEN OXIDASE"/>
    <property type="match status" value="1"/>
</dbReference>
<dbReference type="Gene3D" id="3.50.50.60">
    <property type="entry name" value="FAD/NAD(P)-binding domain"/>
    <property type="match status" value="1"/>
</dbReference>
<dbReference type="Gene3D" id="3.30.70.1990">
    <property type="match status" value="1"/>
</dbReference>
<dbReference type="GO" id="GO:0016491">
    <property type="term" value="F:oxidoreductase activity"/>
    <property type="evidence" value="ECO:0007669"/>
    <property type="project" value="TreeGrafter"/>
</dbReference>